<dbReference type="InterPro" id="IPR000212">
    <property type="entry name" value="DNA_helicase_UvrD/REP"/>
</dbReference>
<feature type="domain" description="UvrD-like helicase ATP-binding" evidence="5">
    <location>
        <begin position="105"/>
        <end position="175"/>
    </location>
</feature>
<evidence type="ECO:0000256" key="4">
    <source>
        <dbReference type="ARBA" id="ARBA00022840"/>
    </source>
</evidence>
<evidence type="ECO:0000313" key="10">
    <source>
        <dbReference type="Proteomes" id="UP000533017"/>
    </source>
</evidence>
<evidence type="ECO:0000259" key="5">
    <source>
        <dbReference type="Pfam" id="PF00580"/>
    </source>
</evidence>
<dbReference type="Proteomes" id="UP000533017">
    <property type="component" value="Unassembled WGS sequence"/>
</dbReference>
<keyword evidence="3 8" id="KW-0347">Helicase</keyword>
<dbReference type="OrthoDB" id="3196525at2"/>
<dbReference type="InterPro" id="IPR027417">
    <property type="entry name" value="P-loop_NTPase"/>
</dbReference>
<dbReference type="InterPro" id="IPR014016">
    <property type="entry name" value="UvrD-like_ATP-bd"/>
</dbReference>
<evidence type="ECO:0000256" key="1">
    <source>
        <dbReference type="ARBA" id="ARBA00022741"/>
    </source>
</evidence>
<dbReference type="GO" id="GO:0043138">
    <property type="term" value="F:3'-5' DNA helicase activity"/>
    <property type="evidence" value="ECO:0007669"/>
    <property type="project" value="TreeGrafter"/>
</dbReference>
<dbReference type="InterPro" id="IPR027785">
    <property type="entry name" value="UvrD-like_helicase_C"/>
</dbReference>
<evidence type="ECO:0000313" key="8">
    <source>
        <dbReference type="EMBL" id="SFH52902.1"/>
    </source>
</evidence>
<dbReference type="Proteomes" id="UP000199052">
    <property type="component" value="Unassembled WGS sequence"/>
</dbReference>
<evidence type="ECO:0000256" key="3">
    <source>
        <dbReference type="ARBA" id="ARBA00022806"/>
    </source>
</evidence>
<evidence type="ECO:0000313" key="9">
    <source>
        <dbReference type="Proteomes" id="UP000199052"/>
    </source>
</evidence>
<dbReference type="STRING" id="504797.SAMN05421678_12053"/>
<dbReference type="GO" id="GO:0005524">
    <property type="term" value="F:ATP binding"/>
    <property type="evidence" value="ECO:0007669"/>
    <property type="project" value="UniProtKB-KW"/>
</dbReference>
<dbReference type="Gene3D" id="3.40.50.300">
    <property type="entry name" value="P-loop containing nucleotide triphosphate hydrolases"/>
    <property type="match status" value="2"/>
</dbReference>
<keyword evidence="1" id="KW-0547">Nucleotide-binding</keyword>
<dbReference type="EMBL" id="FOOI01000020">
    <property type="protein sequence ID" value="SFH52902.1"/>
    <property type="molecule type" value="Genomic_DNA"/>
</dbReference>
<reference evidence="7 10" key="2">
    <citation type="submission" date="2020-07" db="EMBL/GenBank/DDBJ databases">
        <title>Sequencing the genomes of 1000 actinobacteria strains.</title>
        <authorList>
            <person name="Klenk H.-P."/>
        </authorList>
    </citation>
    <scope>NUCLEOTIDE SEQUENCE [LARGE SCALE GENOMIC DNA]</scope>
    <source>
        <strain evidence="7 10">DSM 45117</strain>
    </source>
</reference>
<proteinExistence type="predicted"/>
<dbReference type="EMBL" id="JACBZA010000001">
    <property type="protein sequence ID" value="NYH86039.1"/>
    <property type="molecule type" value="Genomic_DNA"/>
</dbReference>
<dbReference type="GO" id="GO:0003677">
    <property type="term" value="F:DNA binding"/>
    <property type="evidence" value="ECO:0007669"/>
    <property type="project" value="InterPro"/>
</dbReference>
<dbReference type="PANTHER" id="PTHR11070:SF2">
    <property type="entry name" value="ATP-DEPENDENT DNA HELICASE SRS2"/>
    <property type="match status" value="1"/>
</dbReference>
<sequence length="574" mass="62501">MDTVSLDPDQERAASAGPEVRQIVIAGPGAGKSEVVGDRCRRLLEKDVYPEEILVISFSNAAVDIVRARTRNVVDEGQGVDCATIDSLAARLRAGLEDSALVFTGYDDSIVRATRLLESANEPVLPEVRHVIVDEVQDLVGVRAKFVLTLLGHGFDEGFGFTLLGDPMQSLYDFQLDELGAWTSETLLKGVREGYGVETVVLKGEYRSRTPDARAATLARQSLDRSTPSDQLLRLRRLAADVPPLGELDEDAADDLRAWRGTTALLCDTNARAGLVAARLSAFGVPVELAVTATDPTLAPWIAVLLADHDSRAVDFDEFMDLADRAQLEDAEDKWRTLVGVARSHRGLDLRDLSSGLRSRRFPASLLRTPGTQTISSTVHRAKGLEFDNVVLVEPESWFQDADEAASARRLFVAMSRARSRLLRTRDISTKFWRKDPRDGVWLNKSPNGRGTVGLLLEPAFARDLGPVPHDLSRVVGSTVTWSRTDDLVTADGNEVPSWVAVAGDVVIARTGEKFGELIRRLSFGGAVPRLLGGRVEGLETLVGSPGRDGPGRHGLWLGAMVSGPLSFEWESTR</sequence>
<accession>A0A1I3ASA5</accession>
<dbReference type="SUPFAM" id="SSF52540">
    <property type="entry name" value="P-loop containing nucleoside triphosphate hydrolases"/>
    <property type="match status" value="1"/>
</dbReference>
<feature type="domain" description="UvrD-like helicase ATP-binding" evidence="5">
    <location>
        <begin position="7"/>
        <end position="91"/>
    </location>
</feature>
<dbReference type="Pfam" id="PF00580">
    <property type="entry name" value="UvrD-helicase"/>
    <property type="match status" value="2"/>
</dbReference>
<protein>
    <submittedName>
        <fullName evidence="8">UvrD/REP helicase N-terminal domain-containing protein</fullName>
    </submittedName>
</protein>
<dbReference type="PANTHER" id="PTHR11070">
    <property type="entry name" value="UVRD / RECB / PCRA DNA HELICASE FAMILY MEMBER"/>
    <property type="match status" value="1"/>
</dbReference>
<keyword evidence="2" id="KW-0378">Hydrolase</keyword>
<dbReference type="GO" id="GO:0016787">
    <property type="term" value="F:hydrolase activity"/>
    <property type="evidence" value="ECO:0007669"/>
    <property type="project" value="UniProtKB-KW"/>
</dbReference>
<keyword evidence="4" id="KW-0067">ATP-binding</keyword>
<dbReference type="Pfam" id="PF13538">
    <property type="entry name" value="UvrD_C_2"/>
    <property type="match status" value="1"/>
</dbReference>
<evidence type="ECO:0000256" key="2">
    <source>
        <dbReference type="ARBA" id="ARBA00022801"/>
    </source>
</evidence>
<reference evidence="8 9" key="1">
    <citation type="submission" date="2016-10" db="EMBL/GenBank/DDBJ databases">
        <authorList>
            <person name="de Groot N.N."/>
        </authorList>
    </citation>
    <scope>NUCLEOTIDE SEQUENCE [LARGE SCALE GENOMIC DNA]</scope>
    <source>
        <strain evidence="8 9">CPCC 202808</strain>
    </source>
</reference>
<keyword evidence="10" id="KW-1185">Reference proteome</keyword>
<dbReference type="RefSeq" id="WP_139239183.1">
    <property type="nucleotide sequence ID" value="NZ_FOOI01000020.1"/>
</dbReference>
<feature type="domain" description="UvrD-like helicase C-terminal" evidence="6">
    <location>
        <begin position="377"/>
        <end position="422"/>
    </location>
</feature>
<dbReference type="GO" id="GO:0000725">
    <property type="term" value="P:recombinational repair"/>
    <property type="evidence" value="ECO:0007669"/>
    <property type="project" value="TreeGrafter"/>
</dbReference>
<organism evidence="8 9">
    <name type="scientific">Actinopolymorpha cephalotaxi</name>
    <dbReference type="NCBI Taxonomy" id="504797"/>
    <lineage>
        <taxon>Bacteria</taxon>
        <taxon>Bacillati</taxon>
        <taxon>Actinomycetota</taxon>
        <taxon>Actinomycetes</taxon>
        <taxon>Propionibacteriales</taxon>
        <taxon>Actinopolymorphaceae</taxon>
        <taxon>Actinopolymorpha</taxon>
    </lineage>
</organism>
<dbReference type="AlphaFoldDB" id="A0A1I3ASA5"/>
<evidence type="ECO:0000259" key="6">
    <source>
        <dbReference type="Pfam" id="PF13538"/>
    </source>
</evidence>
<gene>
    <name evidence="7" type="ORF">FHR37_004890</name>
    <name evidence="8" type="ORF">SAMN05421678_12053</name>
</gene>
<evidence type="ECO:0000313" key="7">
    <source>
        <dbReference type="EMBL" id="NYH86039.1"/>
    </source>
</evidence>
<name>A0A1I3ASA5_9ACTN</name>